<protein>
    <submittedName>
        <fullName evidence="2">Uncharacterized protein</fullName>
    </submittedName>
</protein>
<name>A0A8S5R6D0_9CAUD</name>
<feature type="transmembrane region" description="Helical" evidence="1">
    <location>
        <begin position="12"/>
        <end position="33"/>
    </location>
</feature>
<feature type="transmembrane region" description="Helical" evidence="1">
    <location>
        <begin position="39"/>
        <end position="59"/>
    </location>
</feature>
<organism evidence="2">
    <name type="scientific">Myoviridae sp. ctBoB21</name>
    <dbReference type="NCBI Taxonomy" id="2827287"/>
    <lineage>
        <taxon>Viruses</taxon>
        <taxon>Duplodnaviria</taxon>
        <taxon>Heunggongvirae</taxon>
        <taxon>Uroviricota</taxon>
        <taxon>Caudoviricetes</taxon>
    </lineage>
</organism>
<dbReference type="EMBL" id="BK015822">
    <property type="protein sequence ID" value="DAE26714.1"/>
    <property type="molecule type" value="Genomic_DNA"/>
</dbReference>
<sequence>MKARQIIYSSTIIVLGFVQSVPALLCLASTNIIVIVLGIFYSILLGIFWSSTIIGRWYFRELWRSTLRLENLMLGNIG</sequence>
<accession>A0A8S5R6D0</accession>
<proteinExistence type="predicted"/>
<reference evidence="2" key="1">
    <citation type="journal article" date="2021" name="Proc. Natl. Acad. Sci. U.S.A.">
        <title>A Catalog of Tens of Thousands of Viruses from Human Metagenomes Reveals Hidden Associations with Chronic Diseases.</title>
        <authorList>
            <person name="Tisza M.J."/>
            <person name="Buck C.B."/>
        </authorList>
    </citation>
    <scope>NUCLEOTIDE SEQUENCE</scope>
    <source>
        <strain evidence="2">CtBoB21</strain>
    </source>
</reference>
<keyword evidence="1" id="KW-1133">Transmembrane helix</keyword>
<evidence type="ECO:0000313" key="2">
    <source>
        <dbReference type="EMBL" id="DAE26714.1"/>
    </source>
</evidence>
<keyword evidence="1" id="KW-0812">Transmembrane</keyword>
<evidence type="ECO:0000256" key="1">
    <source>
        <dbReference type="SAM" id="Phobius"/>
    </source>
</evidence>
<keyword evidence="1" id="KW-0472">Membrane</keyword>